<evidence type="ECO:0000313" key="10">
    <source>
        <dbReference type="EMBL" id="EGX57250.1"/>
    </source>
</evidence>
<keyword evidence="6 10" id="KW-0808">Transferase</keyword>
<keyword evidence="4 10" id="KW-0032">Aminotransferase</keyword>
<dbReference type="UniPathway" id="UPA00098">
    <property type="reaction ID" value="UER00358"/>
</dbReference>
<dbReference type="GO" id="GO:0004587">
    <property type="term" value="F:ornithine aminotransferase activity"/>
    <property type="evidence" value="ECO:0007669"/>
    <property type="project" value="UniProtKB-EC"/>
</dbReference>
<dbReference type="InterPro" id="IPR049704">
    <property type="entry name" value="Aminotrans_3_PPA_site"/>
</dbReference>
<evidence type="ECO:0000256" key="6">
    <source>
        <dbReference type="ARBA" id="ARBA00022679"/>
    </source>
</evidence>
<dbReference type="OrthoDB" id="9801052at2"/>
<dbReference type="AlphaFoldDB" id="G2GGV4"/>
<evidence type="ECO:0000256" key="4">
    <source>
        <dbReference type="ARBA" id="ARBA00022576"/>
    </source>
</evidence>
<dbReference type="EC" id="2.6.1.13" evidence="3"/>
<evidence type="ECO:0000256" key="2">
    <source>
        <dbReference type="ARBA" id="ARBA00004998"/>
    </source>
</evidence>
<dbReference type="InterPro" id="IPR015422">
    <property type="entry name" value="PyrdxlP-dep_Trfase_small"/>
</dbReference>
<evidence type="ECO:0000256" key="8">
    <source>
        <dbReference type="ARBA" id="ARBA00030587"/>
    </source>
</evidence>
<dbReference type="PIRSF" id="PIRSF000521">
    <property type="entry name" value="Transaminase_4ab_Lys_Orn"/>
    <property type="match status" value="1"/>
</dbReference>
<comment type="pathway">
    <text evidence="2">Amino-acid biosynthesis; L-proline biosynthesis; L-glutamate 5-semialdehyde from L-ornithine: step 1/1.</text>
</comment>
<dbReference type="InterPro" id="IPR005814">
    <property type="entry name" value="Aminotrans_3"/>
</dbReference>
<organism evidence="10 11">
    <name type="scientific">Streptomyces zinciresistens K42</name>
    <dbReference type="NCBI Taxonomy" id="700597"/>
    <lineage>
        <taxon>Bacteria</taxon>
        <taxon>Bacillati</taxon>
        <taxon>Actinomycetota</taxon>
        <taxon>Actinomycetes</taxon>
        <taxon>Kitasatosporales</taxon>
        <taxon>Streptomycetaceae</taxon>
        <taxon>Streptomyces</taxon>
    </lineage>
</organism>
<reference evidence="10 11" key="1">
    <citation type="submission" date="2011-08" db="EMBL/GenBank/DDBJ databases">
        <authorList>
            <person name="Lin Y."/>
            <person name="Hao X."/>
            <person name="Johnstone L."/>
            <person name="Miller S.J."/>
            <person name="Wei G."/>
            <person name="Rensing C."/>
        </authorList>
    </citation>
    <scope>NUCLEOTIDE SEQUENCE [LARGE SCALE GENOMIC DNA]</scope>
    <source>
        <strain evidence="10 11">K42</strain>
    </source>
</reference>
<keyword evidence="7 9" id="KW-0663">Pyridoxal phosphate</keyword>
<sequence>MTAPAQTRSSADLIRAEEPVLAHNYHPLPVVVARAEGAWVQDVEGRRLLDMLAGYSALNFGHRHPALVEAAHRQLDRLTLTSRAFHNDRLAEFAERLAALTGLDMVLPMNTGAEAVESGIKVARKWAYDVKGVPADRATIVVAAENFHGRTTTIVSFSTDETARQGFGPFTPGFRVVPYNDLAALEAAVDETTAAVLLEPIQGEAGVVIPDDGYLAGVRELTARKGCLFVADEIQSGLGRTGRTLAVEHESVVPDVLLLGKALGGGIVPVSAVVARREVLGVLGPGEHGSTFGGNPLAAAVGTAVVELLETGEFQRRAAELGLVLRDGLSALAGRGVVGFRARGLWAGVDIDPRVGTGREISERLLAEGVLVKDTHGSTIRLAPPLTITAEELTGALGSLEKVLSRARTA</sequence>
<evidence type="ECO:0000256" key="1">
    <source>
        <dbReference type="ARBA" id="ARBA00001933"/>
    </source>
</evidence>
<protein>
    <recommendedName>
        <fullName evidence="3">ornithine aminotransferase</fullName>
        <ecNumber evidence="3">2.6.1.13</ecNumber>
    </recommendedName>
    <alternativeName>
        <fullName evidence="8">Ornithine--oxo-acid aminotransferase</fullName>
    </alternativeName>
</protein>
<dbReference type="RefSeq" id="WP_007499344.1">
    <property type="nucleotide sequence ID" value="NZ_AGBF01000100.1"/>
</dbReference>
<proteinExistence type="inferred from homology"/>
<keyword evidence="11" id="KW-1185">Reference proteome</keyword>
<evidence type="ECO:0000256" key="9">
    <source>
        <dbReference type="RuleBase" id="RU003560"/>
    </source>
</evidence>
<dbReference type="FunFam" id="3.40.640.10:FF:000011">
    <property type="entry name" value="Ornithine aminotransferase"/>
    <property type="match status" value="1"/>
</dbReference>
<comment type="cofactor">
    <cofactor evidence="1">
        <name>pyridoxal 5'-phosphate</name>
        <dbReference type="ChEBI" id="CHEBI:597326"/>
    </cofactor>
</comment>
<evidence type="ECO:0000256" key="5">
    <source>
        <dbReference type="ARBA" id="ARBA00022650"/>
    </source>
</evidence>
<accession>G2GGV4</accession>
<evidence type="ECO:0000313" key="11">
    <source>
        <dbReference type="Proteomes" id="UP000004217"/>
    </source>
</evidence>
<dbReference type="Pfam" id="PF00202">
    <property type="entry name" value="Aminotran_3"/>
    <property type="match status" value="1"/>
</dbReference>
<dbReference type="PROSITE" id="PS00600">
    <property type="entry name" value="AA_TRANSFER_CLASS_3"/>
    <property type="match status" value="1"/>
</dbReference>
<keyword evidence="5" id="KW-0641">Proline biosynthesis</keyword>
<dbReference type="CDD" id="cd00610">
    <property type="entry name" value="OAT_like"/>
    <property type="match status" value="1"/>
</dbReference>
<dbReference type="PANTHER" id="PTHR11986:SF18">
    <property type="entry name" value="ORNITHINE AMINOTRANSFERASE, MITOCHONDRIAL"/>
    <property type="match status" value="1"/>
</dbReference>
<dbReference type="PATRIC" id="fig|700597.3.peg.4654"/>
<dbReference type="InterPro" id="IPR010164">
    <property type="entry name" value="Orn_aminotrans"/>
</dbReference>
<dbReference type="PANTHER" id="PTHR11986">
    <property type="entry name" value="AMINOTRANSFERASE CLASS III"/>
    <property type="match status" value="1"/>
</dbReference>
<dbReference type="InterPro" id="IPR015424">
    <property type="entry name" value="PyrdxlP-dep_Trfase"/>
</dbReference>
<dbReference type="GO" id="GO:0055129">
    <property type="term" value="P:L-proline biosynthetic process"/>
    <property type="evidence" value="ECO:0007669"/>
    <property type="project" value="UniProtKB-UniPathway"/>
</dbReference>
<dbReference type="Proteomes" id="UP000004217">
    <property type="component" value="Unassembled WGS sequence"/>
</dbReference>
<dbReference type="GO" id="GO:0030170">
    <property type="term" value="F:pyridoxal phosphate binding"/>
    <property type="evidence" value="ECO:0007669"/>
    <property type="project" value="InterPro"/>
</dbReference>
<comment type="similarity">
    <text evidence="9">Belongs to the class-III pyridoxal-phosphate-dependent aminotransferase family.</text>
</comment>
<name>G2GGV4_9ACTN</name>
<comment type="caution">
    <text evidence="10">The sequence shown here is derived from an EMBL/GenBank/DDBJ whole genome shotgun (WGS) entry which is preliminary data.</text>
</comment>
<dbReference type="InterPro" id="IPR015421">
    <property type="entry name" value="PyrdxlP-dep_Trfase_major"/>
</dbReference>
<keyword evidence="5" id="KW-0028">Amino-acid biosynthesis</keyword>
<dbReference type="GO" id="GO:0042802">
    <property type="term" value="F:identical protein binding"/>
    <property type="evidence" value="ECO:0007669"/>
    <property type="project" value="TreeGrafter"/>
</dbReference>
<dbReference type="NCBIfam" id="TIGR01885">
    <property type="entry name" value="Orn_aminotrans"/>
    <property type="match status" value="1"/>
</dbReference>
<gene>
    <name evidence="10" type="ORF">SZN_23691</name>
</gene>
<dbReference type="EMBL" id="AGBF01000100">
    <property type="protein sequence ID" value="EGX57250.1"/>
    <property type="molecule type" value="Genomic_DNA"/>
</dbReference>
<dbReference type="Gene3D" id="3.40.640.10">
    <property type="entry name" value="Type I PLP-dependent aspartate aminotransferase-like (Major domain)"/>
    <property type="match status" value="1"/>
</dbReference>
<evidence type="ECO:0000256" key="7">
    <source>
        <dbReference type="ARBA" id="ARBA00022898"/>
    </source>
</evidence>
<dbReference type="InterPro" id="IPR050103">
    <property type="entry name" value="Class-III_PLP-dep_AT"/>
</dbReference>
<dbReference type="Gene3D" id="3.90.1150.10">
    <property type="entry name" value="Aspartate Aminotransferase, domain 1"/>
    <property type="match status" value="1"/>
</dbReference>
<evidence type="ECO:0000256" key="3">
    <source>
        <dbReference type="ARBA" id="ARBA00012924"/>
    </source>
</evidence>
<dbReference type="SUPFAM" id="SSF53383">
    <property type="entry name" value="PLP-dependent transferases"/>
    <property type="match status" value="1"/>
</dbReference>